<reference evidence="1" key="1">
    <citation type="submission" date="2020-01" db="EMBL/GenBank/DDBJ databases">
        <authorList>
            <consortium name="DOE Joint Genome Institute"/>
            <person name="Haridas S."/>
            <person name="Albert R."/>
            <person name="Binder M."/>
            <person name="Bloem J."/>
            <person name="Labutti K."/>
            <person name="Salamov A."/>
            <person name="Andreopoulos B."/>
            <person name="Baker S.E."/>
            <person name="Barry K."/>
            <person name="Bills G."/>
            <person name="Bluhm B.H."/>
            <person name="Cannon C."/>
            <person name="Castanera R."/>
            <person name="Culley D.E."/>
            <person name="Daum C."/>
            <person name="Ezra D."/>
            <person name="Gonzalez J.B."/>
            <person name="Henrissat B."/>
            <person name="Kuo A."/>
            <person name="Liang C."/>
            <person name="Lipzen A."/>
            <person name="Lutzoni F."/>
            <person name="Magnuson J."/>
            <person name="Mondo S."/>
            <person name="Nolan M."/>
            <person name="Ohm R."/>
            <person name="Pangilinan J."/>
            <person name="Park H.-J."/>
            <person name="Ramirez L."/>
            <person name="Alfaro M."/>
            <person name="Sun H."/>
            <person name="Tritt A."/>
            <person name="Yoshinaga Y."/>
            <person name="Zwiers L.-H."/>
            <person name="Turgeon B.G."/>
            <person name="Goodwin S.B."/>
            <person name="Spatafora J.W."/>
            <person name="Crous P.W."/>
            <person name="Grigoriev I.V."/>
        </authorList>
    </citation>
    <scope>NUCLEOTIDE SEQUENCE</scope>
    <source>
        <strain evidence="1">CBS 394.84</strain>
    </source>
</reference>
<evidence type="ECO:0000313" key="2">
    <source>
        <dbReference type="Proteomes" id="UP000800039"/>
    </source>
</evidence>
<dbReference type="RefSeq" id="XP_040785810.1">
    <property type="nucleotide sequence ID" value="XM_040938357.1"/>
</dbReference>
<accession>A0A9P4L6D3</accession>
<keyword evidence="2" id="KW-1185">Reference proteome</keyword>
<dbReference type="Proteomes" id="UP000800039">
    <property type="component" value="Unassembled WGS sequence"/>
</dbReference>
<proteinExistence type="predicted"/>
<dbReference type="EMBL" id="ML976617">
    <property type="protein sequence ID" value="KAF1843247.1"/>
    <property type="molecule type" value="Genomic_DNA"/>
</dbReference>
<dbReference type="GeneID" id="63855612"/>
<comment type="caution">
    <text evidence="1">The sequence shown here is derived from an EMBL/GenBank/DDBJ whole genome shotgun (WGS) entry which is preliminary data.</text>
</comment>
<dbReference type="AlphaFoldDB" id="A0A9P4L6D3"/>
<organism evidence="1 2">
    <name type="scientific">Cucurbitaria berberidis CBS 394.84</name>
    <dbReference type="NCBI Taxonomy" id="1168544"/>
    <lineage>
        <taxon>Eukaryota</taxon>
        <taxon>Fungi</taxon>
        <taxon>Dikarya</taxon>
        <taxon>Ascomycota</taxon>
        <taxon>Pezizomycotina</taxon>
        <taxon>Dothideomycetes</taxon>
        <taxon>Pleosporomycetidae</taxon>
        <taxon>Pleosporales</taxon>
        <taxon>Pleosporineae</taxon>
        <taxon>Cucurbitariaceae</taxon>
        <taxon>Cucurbitaria</taxon>
    </lineage>
</organism>
<name>A0A9P4L6D3_9PLEO</name>
<evidence type="ECO:0000313" key="1">
    <source>
        <dbReference type="EMBL" id="KAF1843247.1"/>
    </source>
</evidence>
<sequence length="152" mass="16741">MRRALWRKHLLGALLPSTQDPALQILHGAYPSPTKGAPVMDLYGNVLGFDRTIHQYGPNWRKTTGLRLRRISRIAACGHPMTFVTKIGQTNKMCIELADPGWTTAERLWASAWTGCSKGANTTPFGSLSDEGLDDRACVPAESKLVEFFQGV</sequence>
<protein>
    <submittedName>
        <fullName evidence="1">Uncharacterized protein</fullName>
    </submittedName>
</protein>
<gene>
    <name evidence="1" type="ORF">K460DRAFT_432827</name>
</gene>